<dbReference type="InParanoid" id="D5GJA6"/>
<dbReference type="AlphaFoldDB" id="D5GJA6"/>
<protein>
    <submittedName>
        <fullName evidence="1">(Perigord truffle) hypothetical protein</fullName>
    </submittedName>
</protein>
<dbReference type="Proteomes" id="UP000006911">
    <property type="component" value="Unassembled WGS sequence"/>
</dbReference>
<dbReference type="HOGENOM" id="CLU_3428570_0_0_1"/>
<evidence type="ECO:0000313" key="2">
    <source>
        <dbReference type="Proteomes" id="UP000006911"/>
    </source>
</evidence>
<evidence type="ECO:0000313" key="1">
    <source>
        <dbReference type="EMBL" id="CAZ84599.1"/>
    </source>
</evidence>
<gene>
    <name evidence="1" type="ORF">GSTUM_00008912001</name>
</gene>
<accession>D5GJA6</accession>
<sequence length="20" mass="2353">MIEMDALKYSATTMLQTKNY</sequence>
<name>D5GJA6_TUBMM</name>
<dbReference type="KEGG" id="tml:GSTUM_00008912001"/>
<organism evidence="1 2">
    <name type="scientific">Tuber melanosporum (strain Mel28)</name>
    <name type="common">Perigord black truffle</name>
    <dbReference type="NCBI Taxonomy" id="656061"/>
    <lineage>
        <taxon>Eukaryota</taxon>
        <taxon>Fungi</taxon>
        <taxon>Dikarya</taxon>
        <taxon>Ascomycota</taxon>
        <taxon>Pezizomycotina</taxon>
        <taxon>Pezizomycetes</taxon>
        <taxon>Pezizales</taxon>
        <taxon>Tuberaceae</taxon>
        <taxon>Tuber</taxon>
    </lineage>
</organism>
<proteinExistence type="predicted"/>
<dbReference type="EMBL" id="FN430329">
    <property type="protein sequence ID" value="CAZ84599.1"/>
    <property type="molecule type" value="Genomic_DNA"/>
</dbReference>
<reference evidence="1 2" key="1">
    <citation type="journal article" date="2010" name="Nature">
        <title>Perigord black truffle genome uncovers evolutionary origins and mechanisms of symbiosis.</title>
        <authorList>
            <person name="Martin F."/>
            <person name="Kohler A."/>
            <person name="Murat C."/>
            <person name="Balestrini R."/>
            <person name="Coutinho P.M."/>
            <person name="Jaillon O."/>
            <person name="Montanini B."/>
            <person name="Morin E."/>
            <person name="Noel B."/>
            <person name="Percudani R."/>
            <person name="Porcel B."/>
            <person name="Rubini A."/>
            <person name="Amicucci A."/>
            <person name="Amselem J."/>
            <person name="Anthouard V."/>
            <person name="Arcioni S."/>
            <person name="Artiguenave F."/>
            <person name="Aury J.M."/>
            <person name="Ballario P."/>
            <person name="Bolchi A."/>
            <person name="Brenna A."/>
            <person name="Brun A."/>
            <person name="Buee M."/>
            <person name="Cantarel B."/>
            <person name="Chevalier G."/>
            <person name="Couloux A."/>
            <person name="Da Silva C."/>
            <person name="Denoeud F."/>
            <person name="Duplessis S."/>
            <person name="Ghignone S."/>
            <person name="Hilselberger B."/>
            <person name="Iotti M."/>
            <person name="Marcais B."/>
            <person name="Mello A."/>
            <person name="Miranda M."/>
            <person name="Pacioni G."/>
            <person name="Quesneville H."/>
            <person name="Riccioni C."/>
            <person name="Ruotolo R."/>
            <person name="Splivallo R."/>
            <person name="Stocchi V."/>
            <person name="Tisserant E."/>
            <person name="Viscomi A.R."/>
            <person name="Zambonelli A."/>
            <person name="Zampieri E."/>
            <person name="Henrissat B."/>
            <person name="Lebrun M.H."/>
            <person name="Paolocci F."/>
            <person name="Bonfante P."/>
            <person name="Ottonello S."/>
            <person name="Wincker P."/>
        </authorList>
    </citation>
    <scope>NUCLEOTIDE SEQUENCE [LARGE SCALE GENOMIC DNA]</scope>
    <source>
        <strain evidence="1 2">Mel28</strain>
    </source>
</reference>
<keyword evidence="2" id="KW-1185">Reference proteome</keyword>